<evidence type="ECO:0000256" key="2">
    <source>
        <dbReference type="ARBA" id="ARBA00022737"/>
    </source>
</evidence>
<dbReference type="SMART" id="SM00028">
    <property type="entry name" value="TPR"/>
    <property type="match status" value="1"/>
</dbReference>
<evidence type="ECO:0000256" key="7">
    <source>
        <dbReference type="PROSITE-ProRule" id="PRU00339"/>
    </source>
</evidence>
<dbReference type="InterPro" id="IPR013105">
    <property type="entry name" value="TPR_2"/>
</dbReference>
<dbReference type="EMBL" id="KI392237">
    <property type="protein sequence ID" value="ERN18232.1"/>
    <property type="molecule type" value="Genomic_DNA"/>
</dbReference>
<sequence length="425" mass="47718">MELWKNPVPLENRVSKSAPCSPMKPILQRTHTYPDAAHVLHKVPIGDGPYVRAKRVQLIEKDPARAIVMFWVAINAGDRVDSALKDMAIVMKQQNRPEEAIEAIKSLRSKCSDQAQESLDNILLDLYKRCGRLDDQVALLKHKLLLINQGMAFNGKRTKTARSHGKKFQVSLEQEATRLLGNLGWALMQQNNHVEAEAAYRKALSMELDNNKMCNLGICLMKQGRIEEAKATLRCVKPAVADGLRADSHLKAYERAQEMLKDLDSPSINSPDTFTKAIEAFLNFSSVWQPQPCLPAPPPPLFPSNQKHDGFHDENLDLNIGRGNRRNNGLLSPPLRKHEASLMNKNSLNVDAPPFISKMARNHLEKNNLKRARSSSLETVDYIDALPDSKEFEEAILAAAIGCEARESVIYPRQVHRRLVLNVKA</sequence>
<keyword evidence="4" id="KW-0175">Coiled coil</keyword>
<dbReference type="InterPro" id="IPR011990">
    <property type="entry name" value="TPR-like_helical_dom_sf"/>
</dbReference>
<evidence type="ECO:0000256" key="1">
    <source>
        <dbReference type="ARBA" id="ARBA00004123"/>
    </source>
</evidence>
<keyword evidence="9" id="KW-1185">Reference proteome</keyword>
<evidence type="ECO:0000256" key="4">
    <source>
        <dbReference type="ARBA" id="ARBA00023054"/>
    </source>
</evidence>
<evidence type="ECO:0000256" key="3">
    <source>
        <dbReference type="ARBA" id="ARBA00022803"/>
    </source>
</evidence>
<dbReference type="HOGENOM" id="CLU_013792_1_0_1"/>
<name>U5D9Y0_AMBTC</name>
<keyword evidence="2" id="KW-0677">Repeat</keyword>
<comment type="similarity">
    <text evidence="6">Belongs to the MS5 protein family.</text>
</comment>
<evidence type="ECO:0000256" key="5">
    <source>
        <dbReference type="ARBA" id="ARBA00023242"/>
    </source>
</evidence>
<organism evidence="8 9">
    <name type="scientific">Amborella trichopoda</name>
    <dbReference type="NCBI Taxonomy" id="13333"/>
    <lineage>
        <taxon>Eukaryota</taxon>
        <taxon>Viridiplantae</taxon>
        <taxon>Streptophyta</taxon>
        <taxon>Embryophyta</taxon>
        <taxon>Tracheophyta</taxon>
        <taxon>Spermatophyta</taxon>
        <taxon>Magnoliopsida</taxon>
        <taxon>Amborellales</taxon>
        <taxon>Amborellaceae</taxon>
        <taxon>Amborella</taxon>
    </lineage>
</organism>
<evidence type="ECO:0000256" key="6">
    <source>
        <dbReference type="ARBA" id="ARBA00025750"/>
    </source>
</evidence>
<proteinExistence type="inferred from homology"/>
<dbReference type="PROSITE" id="PS50005">
    <property type="entry name" value="TPR"/>
    <property type="match status" value="1"/>
</dbReference>
<dbReference type="Proteomes" id="UP000017836">
    <property type="component" value="Unassembled WGS sequence"/>
</dbReference>
<dbReference type="Pfam" id="PF07719">
    <property type="entry name" value="TPR_2"/>
    <property type="match status" value="1"/>
</dbReference>
<keyword evidence="5" id="KW-0539">Nucleus</keyword>
<dbReference type="GO" id="GO:0005634">
    <property type="term" value="C:nucleus"/>
    <property type="evidence" value="ECO:0007669"/>
    <property type="project" value="UniProtKB-SubCell"/>
</dbReference>
<evidence type="ECO:0000313" key="8">
    <source>
        <dbReference type="EMBL" id="ERN18232.1"/>
    </source>
</evidence>
<dbReference type="AlphaFoldDB" id="U5D9Y0"/>
<dbReference type="Gene3D" id="1.25.40.10">
    <property type="entry name" value="Tetratricopeptide repeat domain"/>
    <property type="match status" value="1"/>
</dbReference>
<gene>
    <name evidence="8" type="ORF">AMTR_s00055p00061150</name>
</gene>
<dbReference type="PANTHER" id="PTHR36326">
    <property type="entry name" value="PROTEIN POLLENLESS 3-LIKE 2"/>
    <property type="match status" value="1"/>
</dbReference>
<dbReference type="SUPFAM" id="SSF48452">
    <property type="entry name" value="TPR-like"/>
    <property type="match status" value="1"/>
</dbReference>
<dbReference type="Gramene" id="ERN18232">
    <property type="protein sequence ID" value="ERN18232"/>
    <property type="gene ID" value="AMTR_s00055p00061150"/>
</dbReference>
<dbReference type="OMA" id="IGCEARE"/>
<reference evidence="9" key="1">
    <citation type="journal article" date="2013" name="Science">
        <title>The Amborella genome and the evolution of flowering plants.</title>
        <authorList>
            <consortium name="Amborella Genome Project"/>
        </authorList>
    </citation>
    <scope>NUCLEOTIDE SEQUENCE [LARGE SCALE GENOMIC DNA]</scope>
</reference>
<dbReference type="STRING" id="13333.U5D9Y0"/>
<accession>U5D9Y0</accession>
<dbReference type="InterPro" id="IPR044961">
    <property type="entry name" value="MS5/SDI1"/>
</dbReference>
<protein>
    <submittedName>
        <fullName evidence="8">Uncharacterized protein</fullName>
    </submittedName>
</protein>
<dbReference type="eggNOG" id="ENOG502QR54">
    <property type="taxonomic scope" value="Eukaryota"/>
</dbReference>
<dbReference type="InterPro" id="IPR019734">
    <property type="entry name" value="TPR_rpt"/>
</dbReference>
<dbReference type="PANTHER" id="PTHR36326:SF7">
    <property type="entry name" value="PROTEIN POLLENLESS 3-LIKE 2"/>
    <property type="match status" value="1"/>
</dbReference>
<evidence type="ECO:0000313" key="9">
    <source>
        <dbReference type="Proteomes" id="UP000017836"/>
    </source>
</evidence>
<comment type="subcellular location">
    <subcellularLocation>
        <location evidence="1">Nucleus</location>
    </subcellularLocation>
</comment>
<keyword evidence="3 7" id="KW-0802">TPR repeat</keyword>
<feature type="repeat" description="TPR" evidence="7">
    <location>
        <begin position="177"/>
        <end position="210"/>
    </location>
</feature>